<evidence type="ECO:0000259" key="4">
    <source>
        <dbReference type="PROSITE" id="PS50048"/>
    </source>
</evidence>
<evidence type="ECO:0000256" key="3">
    <source>
        <dbReference type="SAM" id="MobiDB-lite"/>
    </source>
</evidence>
<dbReference type="AlphaFoldDB" id="A0A6A5RG51"/>
<keyword evidence="2" id="KW-0175">Coiled coil</keyword>
<evidence type="ECO:0000256" key="2">
    <source>
        <dbReference type="SAM" id="Coils"/>
    </source>
</evidence>
<protein>
    <recommendedName>
        <fullName evidence="4">Zn(2)-C6 fungal-type domain-containing protein</fullName>
    </recommendedName>
</protein>
<proteinExistence type="predicted"/>
<keyword evidence="1" id="KW-0539">Nucleus</keyword>
<dbReference type="SMART" id="SM00066">
    <property type="entry name" value="GAL4"/>
    <property type="match status" value="1"/>
</dbReference>
<dbReference type="EMBL" id="ML978978">
    <property type="protein sequence ID" value="KAF1926250.1"/>
    <property type="molecule type" value="Genomic_DNA"/>
</dbReference>
<gene>
    <name evidence="5" type="ORF">M421DRAFT_220820</name>
</gene>
<evidence type="ECO:0000313" key="6">
    <source>
        <dbReference type="Proteomes" id="UP000800082"/>
    </source>
</evidence>
<organism evidence="5 6">
    <name type="scientific">Didymella exigua CBS 183.55</name>
    <dbReference type="NCBI Taxonomy" id="1150837"/>
    <lineage>
        <taxon>Eukaryota</taxon>
        <taxon>Fungi</taxon>
        <taxon>Dikarya</taxon>
        <taxon>Ascomycota</taxon>
        <taxon>Pezizomycotina</taxon>
        <taxon>Dothideomycetes</taxon>
        <taxon>Pleosporomycetidae</taxon>
        <taxon>Pleosporales</taxon>
        <taxon>Pleosporineae</taxon>
        <taxon>Didymellaceae</taxon>
        <taxon>Didymella</taxon>
    </lineage>
</organism>
<dbReference type="CDD" id="cd00067">
    <property type="entry name" value="GAL4"/>
    <property type="match status" value="1"/>
</dbReference>
<dbReference type="GO" id="GO:0000981">
    <property type="term" value="F:DNA-binding transcription factor activity, RNA polymerase II-specific"/>
    <property type="evidence" value="ECO:0007669"/>
    <property type="project" value="InterPro"/>
</dbReference>
<dbReference type="InterPro" id="IPR001138">
    <property type="entry name" value="Zn2Cys6_DnaBD"/>
</dbReference>
<evidence type="ECO:0000256" key="1">
    <source>
        <dbReference type="ARBA" id="ARBA00023242"/>
    </source>
</evidence>
<accession>A0A6A5RG51</accession>
<dbReference type="CDD" id="cd12148">
    <property type="entry name" value="fungal_TF_MHR"/>
    <property type="match status" value="1"/>
</dbReference>
<feature type="coiled-coil region" evidence="2">
    <location>
        <begin position="74"/>
        <end position="101"/>
    </location>
</feature>
<dbReference type="InterPro" id="IPR036864">
    <property type="entry name" value="Zn2-C6_fun-type_DNA-bd_sf"/>
</dbReference>
<dbReference type="Pfam" id="PF00172">
    <property type="entry name" value="Zn_clus"/>
    <property type="match status" value="1"/>
</dbReference>
<feature type="region of interest" description="Disordered" evidence="3">
    <location>
        <begin position="1"/>
        <end position="28"/>
    </location>
</feature>
<evidence type="ECO:0000313" key="5">
    <source>
        <dbReference type="EMBL" id="KAF1926250.1"/>
    </source>
</evidence>
<dbReference type="PANTHER" id="PTHR47256:SF1">
    <property type="entry name" value="ZN(II)2CYS6 TRANSCRIPTION FACTOR (EUROFUNG)"/>
    <property type="match status" value="1"/>
</dbReference>
<dbReference type="InterPro" id="IPR053187">
    <property type="entry name" value="Notoamide_regulator"/>
</dbReference>
<dbReference type="SUPFAM" id="SSF57701">
    <property type="entry name" value="Zn2/Cys6 DNA-binding domain"/>
    <property type="match status" value="1"/>
</dbReference>
<feature type="domain" description="Zn(2)-C6 fungal-type" evidence="4">
    <location>
        <begin position="34"/>
        <end position="64"/>
    </location>
</feature>
<dbReference type="GeneID" id="54345956"/>
<dbReference type="PROSITE" id="PS50048">
    <property type="entry name" value="ZN2_CY6_FUNGAL_2"/>
    <property type="match status" value="1"/>
</dbReference>
<dbReference type="GO" id="GO:0008270">
    <property type="term" value="F:zinc ion binding"/>
    <property type="evidence" value="ECO:0007669"/>
    <property type="project" value="InterPro"/>
</dbReference>
<dbReference type="PANTHER" id="PTHR47256">
    <property type="entry name" value="ZN(II)2CYS6 TRANSCRIPTION FACTOR (EUROFUNG)-RELATED"/>
    <property type="match status" value="1"/>
</dbReference>
<name>A0A6A5RG51_9PLEO</name>
<dbReference type="OrthoDB" id="10261408at2759"/>
<dbReference type="PROSITE" id="PS00463">
    <property type="entry name" value="ZN2_CY6_FUNGAL_1"/>
    <property type="match status" value="1"/>
</dbReference>
<sequence length="502" mass="54986">MLPSFRPLAPAPPGGPLEPSGSEPRKRKKKARLACNHCRVKRVGCDGARPDCARCLRSRVPCVYISDDADATPTMALKSELESLQRRLQEHADLLESIRSAPDDEVLAIVHRLRSAEDLSVVLSAYQGRIGGSSQASEHALARAVMPSAETAIDFELVMLHPTAFPVPVPPSPSSMASAGLMGGSSPSGTPMSPPEPYTYCDPRLELLAVSYWTRIPIDSRLAARAISHFLETDHPVLGFFDAHLFLRDLVEQGLGFCSSFLFHAVMSLACQSYSTVELRVAPFATAFTEEAIKLWHAERLTDSATTLAALNCLSVATGWNARNQPGNHELVGDASAMATRIQLFHVPPTDASIDHLRDLSEDEMRDQAHVAWGSYGCQSFLASFFPKPSIRYPPRFPIPGDNPDLFAASDAFEPAHQAPNYIGQTCTAMCKFWTIVQEILAVCNTEDDAPPSRREGHVVFCRSKISAPTSMGRYTPHLAQQQFQQRLPRIPLPVHITVTLI</sequence>
<dbReference type="Proteomes" id="UP000800082">
    <property type="component" value="Unassembled WGS sequence"/>
</dbReference>
<dbReference type="Gene3D" id="4.10.240.10">
    <property type="entry name" value="Zn(2)-C6 fungal-type DNA-binding domain"/>
    <property type="match status" value="1"/>
</dbReference>
<keyword evidence="6" id="KW-1185">Reference proteome</keyword>
<dbReference type="RefSeq" id="XP_033446502.1">
    <property type="nucleotide sequence ID" value="XM_033588309.1"/>
</dbReference>
<reference evidence="5" key="1">
    <citation type="journal article" date="2020" name="Stud. Mycol.">
        <title>101 Dothideomycetes genomes: a test case for predicting lifestyles and emergence of pathogens.</title>
        <authorList>
            <person name="Haridas S."/>
            <person name="Albert R."/>
            <person name="Binder M."/>
            <person name="Bloem J."/>
            <person name="Labutti K."/>
            <person name="Salamov A."/>
            <person name="Andreopoulos B."/>
            <person name="Baker S."/>
            <person name="Barry K."/>
            <person name="Bills G."/>
            <person name="Bluhm B."/>
            <person name="Cannon C."/>
            <person name="Castanera R."/>
            <person name="Culley D."/>
            <person name="Daum C."/>
            <person name="Ezra D."/>
            <person name="Gonzalez J."/>
            <person name="Henrissat B."/>
            <person name="Kuo A."/>
            <person name="Liang C."/>
            <person name="Lipzen A."/>
            <person name="Lutzoni F."/>
            <person name="Magnuson J."/>
            <person name="Mondo S."/>
            <person name="Nolan M."/>
            <person name="Ohm R."/>
            <person name="Pangilinan J."/>
            <person name="Park H.-J."/>
            <person name="Ramirez L."/>
            <person name="Alfaro M."/>
            <person name="Sun H."/>
            <person name="Tritt A."/>
            <person name="Yoshinaga Y."/>
            <person name="Zwiers L.-H."/>
            <person name="Turgeon B."/>
            <person name="Goodwin S."/>
            <person name="Spatafora J."/>
            <person name="Crous P."/>
            <person name="Grigoriev I."/>
        </authorList>
    </citation>
    <scope>NUCLEOTIDE SEQUENCE</scope>
    <source>
        <strain evidence="5">CBS 183.55</strain>
    </source>
</reference>